<keyword evidence="8" id="KW-1185">Reference proteome</keyword>
<comment type="subcellular location">
    <subcellularLocation>
        <location evidence="1">Membrane</location>
        <topology evidence="1">Multi-pass membrane protein</topology>
    </subcellularLocation>
</comment>
<accession>A0A9P7RNF5</accession>
<protein>
    <recommendedName>
        <fullName evidence="9">RTA1-like protein</fullName>
    </recommendedName>
</protein>
<evidence type="ECO:0000313" key="8">
    <source>
        <dbReference type="Proteomes" id="UP001049176"/>
    </source>
</evidence>
<dbReference type="KEGG" id="more:E1B28_002336"/>
<feature type="region of interest" description="Disordered" evidence="5">
    <location>
        <begin position="276"/>
        <end position="367"/>
    </location>
</feature>
<dbReference type="InterPro" id="IPR007568">
    <property type="entry name" value="RTA1"/>
</dbReference>
<name>A0A9P7RNF5_9AGAR</name>
<feature type="transmembrane region" description="Helical" evidence="6">
    <location>
        <begin position="242"/>
        <end position="268"/>
    </location>
</feature>
<sequence>MPNFFCNLADPDYPYPYCINFSAAIAFSVLFGLSTILHFAQAIYFRKRFCWVVVMAGLWETTSYIFRALSAYDISPQGFGIPSQLLVQLAPLWINAFVYMVFGRVVYYFLPDKRVGHLSAHVLSVIFVLLDVMSFLIQGTGAILAQSGSDAPKLKVTGFHVYQGGVGAQQFSIVLFIVLVIRCQVKLKALENEGQRHRETSWRKALFPIYGALLLITIRTIYRLTEFAGGFDSGISKNEPAFYALEATMMIICMNIFNIWHPGAVLVGQGSEFKKKDKKSKSKKSKDTEVAASDEQGIALTEVRPSSQDIDIESSPSFSKPERRPSDLDPVITPSMVDTPYQNPPSYTHDHGSHTSRGAGWDKGYYH</sequence>
<feature type="transmembrane region" description="Helical" evidence="6">
    <location>
        <begin position="14"/>
        <end position="37"/>
    </location>
</feature>
<feature type="compositionally biased region" description="Polar residues" evidence="5">
    <location>
        <begin position="304"/>
        <end position="318"/>
    </location>
</feature>
<dbReference type="AlphaFoldDB" id="A0A9P7RNF5"/>
<evidence type="ECO:0000313" key="7">
    <source>
        <dbReference type="EMBL" id="KAG7086376.1"/>
    </source>
</evidence>
<dbReference type="OrthoDB" id="3358017at2759"/>
<evidence type="ECO:0000256" key="3">
    <source>
        <dbReference type="ARBA" id="ARBA00022989"/>
    </source>
</evidence>
<dbReference type="EMBL" id="CM032190">
    <property type="protein sequence ID" value="KAG7086376.1"/>
    <property type="molecule type" value="Genomic_DNA"/>
</dbReference>
<dbReference type="Proteomes" id="UP001049176">
    <property type="component" value="Chromosome 10"/>
</dbReference>
<dbReference type="RefSeq" id="XP_043002847.1">
    <property type="nucleotide sequence ID" value="XM_043159248.1"/>
</dbReference>
<keyword evidence="4 6" id="KW-0472">Membrane</keyword>
<dbReference type="PANTHER" id="PTHR31465">
    <property type="entry name" value="PROTEIN RTA1-RELATED"/>
    <property type="match status" value="1"/>
</dbReference>
<evidence type="ECO:0000256" key="2">
    <source>
        <dbReference type="ARBA" id="ARBA00022692"/>
    </source>
</evidence>
<evidence type="ECO:0008006" key="9">
    <source>
        <dbReference type="Google" id="ProtNLM"/>
    </source>
</evidence>
<dbReference type="PANTHER" id="PTHR31465:SF15">
    <property type="entry name" value="LIPID TRANSPORTER ATNI-RELATED"/>
    <property type="match status" value="1"/>
</dbReference>
<feature type="transmembrane region" description="Helical" evidence="6">
    <location>
        <begin position="92"/>
        <end position="110"/>
    </location>
</feature>
<reference evidence="7" key="1">
    <citation type="journal article" date="2021" name="Genome Biol. Evol.">
        <title>The assembled and annotated genome of the fairy-ring fungus Marasmius oreades.</title>
        <authorList>
            <person name="Hiltunen M."/>
            <person name="Ament-Velasquez S.L."/>
            <person name="Johannesson H."/>
        </authorList>
    </citation>
    <scope>NUCLEOTIDE SEQUENCE</scope>
    <source>
        <strain evidence="7">03SP1</strain>
    </source>
</reference>
<evidence type="ECO:0000256" key="5">
    <source>
        <dbReference type="SAM" id="MobiDB-lite"/>
    </source>
</evidence>
<feature type="transmembrane region" description="Helical" evidence="6">
    <location>
        <begin position="166"/>
        <end position="185"/>
    </location>
</feature>
<feature type="transmembrane region" description="Helical" evidence="6">
    <location>
        <begin position="205"/>
        <end position="222"/>
    </location>
</feature>
<gene>
    <name evidence="7" type="ORF">E1B28_002336</name>
</gene>
<keyword evidence="2 6" id="KW-0812">Transmembrane</keyword>
<keyword evidence="3 6" id="KW-1133">Transmembrane helix</keyword>
<feature type="transmembrane region" description="Helical" evidence="6">
    <location>
        <begin position="122"/>
        <end position="146"/>
    </location>
</feature>
<dbReference type="GO" id="GO:0016020">
    <property type="term" value="C:membrane"/>
    <property type="evidence" value="ECO:0007669"/>
    <property type="project" value="UniProtKB-SubCell"/>
</dbReference>
<organism evidence="7 8">
    <name type="scientific">Marasmius oreades</name>
    <name type="common">fairy-ring Marasmius</name>
    <dbReference type="NCBI Taxonomy" id="181124"/>
    <lineage>
        <taxon>Eukaryota</taxon>
        <taxon>Fungi</taxon>
        <taxon>Dikarya</taxon>
        <taxon>Basidiomycota</taxon>
        <taxon>Agaricomycotina</taxon>
        <taxon>Agaricomycetes</taxon>
        <taxon>Agaricomycetidae</taxon>
        <taxon>Agaricales</taxon>
        <taxon>Marasmiineae</taxon>
        <taxon>Marasmiaceae</taxon>
        <taxon>Marasmius</taxon>
    </lineage>
</organism>
<evidence type="ECO:0000256" key="1">
    <source>
        <dbReference type="ARBA" id="ARBA00004141"/>
    </source>
</evidence>
<feature type="transmembrane region" description="Helical" evidence="6">
    <location>
        <begin position="49"/>
        <end position="72"/>
    </location>
</feature>
<dbReference type="GeneID" id="66071412"/>
<evidence type="ECO:0000256" key="4">
    <source>
        <dbReference type="ARBA" id="ARBA00023136"/>
    </source>
</evidence>
<dbReference type="Pfam" id="PF04479">
    <property type="entry name" value="RTA1"/>
    <property type="match status" value="1"/>
</dbReference>
<comment type="caution">
    <text evidence="7">The sequence shown here is derived from an EMBL/GenBank/DDBJ whole genome shotgun (WGS) entry which is preliminary data.</text>
</comment>
<proteinExistence type="predicted"/>
<evidence type="ECO:0000256" key="6">
    <source>
        <dbReference type="SAM" id="Phobius"/>
    </source>
</evidence>